<evidence type="ECO:0000256" key="2">
    <source>
        <dbReference type="ARBA" id="ARBA00005779"/>
    </source>
</evidence>
<evidence type="ECO:0000256" key="5">
    <source>
        <dbReference type="ARBA" id="ARBA00022989"/>
    </source>
</evidence>
<protein>
    <submittedName>
        <fullName evidence="8">DUF350 domain-containing protein</fullName>
    </submittedName>
</protein>
<evidence type="ECO:0000256" key="4">
    <source>
        <dbReference type="ARBA" id="ARBA00022692"/>
    </source>
</evidence>
<comment type="similarity">
    <text evidence="2">Belongs to the UPF0719 family.</text>
</comment>
<evidence type="ECO:0000313" key="9">
    <source>
        <dbReference type="Proteomes" id="UP000306888"/>
    </source>
</evidence>
<dbReference type="EMBL" id="SRYR01000002">
    <property type="protein sequence ID" value="TGY42620.1"/>
    <property type="molecule type" value="Genomic_DNA"/>
</dbReference>
<comment type="caution">
    <text evidence="8">The sequence shown here is derived from an EMBL/GenBank/DDBJ whole genome shotgun (WGS) entry which is preliminary data.</text>
</comment>
<gene>
    <name evidence="8" type="ORF">E5347_07340</name>
</gene>
<dbReference type="AlphaFoldDB" id="A0A4V3RL73"/>
<name>A0A4V3RL73_9CLOT</name>
<keyword evidence="4 7" id="KW-0812">Transmembrane</keyword>
<dbReference type="Proteomes" id="UP000306888">
    <property type="component" value="Unassembled WGS sequence"/>
</dbReference>
<evidence type="ECO:0000313" key="8">
    <source>
        <dbReference type="EMBL" id="TGY42620.1"/>
    </source>
</evidence>
<reference evidence="8 9" key="1">
    <citation type="submission" date="2019-04" db="EMBL/GenBank/DDBJ databases">
        <title>Microbes associate with the intestines of laboratory mice.</title>
        <authorList>
            <person name="Navarre W."/>
            <person name="Wong E."/>
            <person name="Huang K."/>
            <person name="Tropini C."/>
            <person name="Ng K."/>
            <person name="Yu B."/>
        </authorList>
    </citation>
    <scope>NUCLEOTIDE SEQUENCE [LARGE SCALE GENOMIC DNA]</scope>
    <source>
        <strain evidence="8 9">NM50_B9-20</strain>
    </source>
</reference>
<feature type="transmembrane region" description="Helical" evidence="7">
    <location>
        <begin position="7"/>
        <end position="29"/>
    </location>
</feature>
<sequence>MEMFLNTLLNLGLSLLFGAFGILILVVGYKVFDAIIPADFNKELEKGNMAVAVFLAGALIGIAIIVAQVVK</sequence>
<organism evidence="8 9">
    <name type="scientific">Clostridium sartagoforme</name>
    <dbReference type="NCBI Taxonomy" id="84031"/>
    <lineage>
        <taxon>Bacteria</taxon>
        <taxon>Bacillati</taxon>
        <taxon>Bacillota</taxon>
        <taxon>Clostridia</taxon>
        <taxon>Eubacteriales</taxon>
        <taxon>Clostridiaceae</taxon>
        <taxon>Clostridium</taxon>
    </lineage>
</organism>
<dbReference type="GO" id="GO:0005886">
    <property type="term" value="C:plasma membrane"/>
    <property type="evidence" value="ECO:0007669"/>
    <property type="project" value="UniProtKB-SubCell"/>
</dbReference>
<dbReference type="Pfam" id="PF03994">
    <property type="entry name" value="DUF350"/>
    <property type="match status" value="1"/>
</dbReference>
<evidence type="ECO:0000256" key="6">
    <source>
        <dbReference type="ARBA" id="ARBA00023136"/>
    </source>
</evidence>
<dbReference type="InterPro" id="IPR007140">
    <property type="entry name" value="DUF350"/>
</dbReference>
<keyword evidence="3" id="KW-1003">Cell membrane</keyword>
<keyword evidence="6 7" id="KW-0472">Membrane</keyword>
<evidence type="ECO:0000256" key="3">
    <source>
        <dbReference type="ARBA" id="ARBA00022475"/>
    </source>
</evidence>
<evidence type="ECO:0000256" key="7">
    <source>
        <dbReference type="SAM" id="Phobius"/>
    </source>
</evidence>
<evidence type="ECO:0000256" key="1">
    <source>
        <dbReference type="ARBA" id="ARBA00004651"/>
    </source>
</evidence>
<feature type="transmembrane region" description="Helical" evidence="7">
    <location>
        <begin position="49"/>
        <end position="70"/>
    </location>
</feature>
<proteinExistence type="inferred from homology"/>
<keyword evidence="9" id="KW-1185">Reference proteome</keyword>
<comment type="subcellular location">
    <subcellularLocation>
        <location evidence="1">Cell membrane</location>
        <topology evidence="1">Multi-pass membrane protein</topology>
    </subcellularLocation>
</comment>
<accession>A0A4V3RL73</accession>
<keyword evidence="5 7" id="KW-1133">Transmembrane helix</keyword>